<dbReference type="Proteomes" id="UP001168821">
    <property type="component" value="Unassembled WGS sequence"/>
</dbReference>
<keyword evidence="2 3" id="KW-0648">Protein biosynthesis</keyword>
<protein>
    <recommendedName>
        <fullName evidence="3">Eukaryotic translation initiation factor 6</fullName>
        <shortName evidence="3">eIF-6</shortName>
    </recommendedName>
</protein>
<dbReference type="InterPro" id="IPR002769">
    <property type="entry name" value="eIF6"/>
</dbReference>
<evidence type="ECO:0000256" key="3">
    <source>
        <dbReference type="HAMAP-Rule" id="MF_03132"/>
    </source>
</evidence>
<dbReference type="AlphaFoldDB" id="A0AA38IB26"/>
<comment type="caution">
    <text evidence="5">The sequence shown here is derived from an EMBL/GenBank/DDBJ whole genome shotgun (WGS) entry which is preliminary data.</text>
</comment>
<dbReference type="GO" id="GO:0005737">
    <property type="term" value="C:cytoplasm"/>
    <property type="evidence" value="ECO:0007669"/>
    <property type="project" value="UniProtKB-SubCell"/>
</dbReference>
<keyword evidence="3" id="KW-0690">Ribosome biogenesis</keyword>
<evidence type="ECO:0000256" key="2">
    <source>
        <dbReference type="ARBA" id="ARBA00022917"/>
    </source>
</evidence>
<dbReference type="GO" id="GO:0042256">
    <property type="term" value="P:cytosolic ribosome assembly"/>
    <property type="evidence" value="ECO:0007669"/>
    <property type="project" value="UniProtKB-UniRule"/>
</dbReference>
<dbReference type="CDD" id="cd00527">
    <property type="entry name" value="IF6"/>
    <property type="match status" value="1"/>
</dbReference>
<keyword evidence="3" id="KW-0539">Nucleus</keyword>
<name>A0AA38IB26_9CUCU</name>
<dbReference type="SMART" id="SM00654">
    <property type="entry name" value="eIF6"/>
    <property type="match status" value="1"/>
</dbReference>
<keyword evidence="1 3" id="KW-0396">Initiation factor</keyword>
<dbReference type="GO" id="GO:0005730">
    <property type="term" value="C:nucleolus"/>
    <property type="evidence" value="ECO:0007669"/>
    <property type="project" value="UniProtKB-SubCell"/>
</dbReference>
<dbReference type="NCBIfam" id="TIGR00323">
    <property type="entry name" value="eIF-6"/>
    <property type="match status" value="1"/>
</dbReference>
<evidence type="ECO:0000256" key="1">
    <source>
        <dbReference type="ARBA" id="ARBA00022540"/>
    </source>
</evidence>
<gene>
    <name evidence="3" type="primary">EIF6</name>
    <name evidence="5" type="ORF">Zmor_012439</name>
</gene>
<accession>A0AA38IB26</accession>
<keyword evidence="6" id="KW-1185">Reference proteome</keyword>
<reference evidence="5" key="1">
    <citation type="journal article" date="2023" name="G3 (Bethesda)">
        <title>Whole genome assemblies of Zophobas morio and Tenebrio molitor.</title>
        <authorList>
            <person name="Kaur S."/>
            <person name="Stinson S.A."/>
            <person name="diCenzo G.C."/>
        </authorList>
    </citation>
    <scope>NUCLEOTIDE SEQUENCE</scope>
    <source>
        <strain evidence="5">QUZm001</strain>
    </source>
</reference>
<evidence type="ECO:0000256" key="4">
    <source>
        <dbReference type="SAM" id="MobiDB-lite"/>
    </source>
</evidence>
<dbReference type="Pfam" id="PF01912">
    <property type="entry name" value="eIF-6"/>
    <property type="match status" value="1"/>
</dbReference>
<keyword evidence="3" id="KW-0963">Cytoplasm</keyword>
<dbReference type="SUPFAM" id="SSF55909">
    <property type="entry name" value="Pentein"/>
    <property type="match status" value="1"/>
</dbReference>
<comment type="function">
    <text evidence="3">Binds to the 60S ribosomal subunit and prevents its association with the 40S ribosomal subunit to form the 80S initiation complex in the cytoplasm. May also be involved in ribosome biogenesis.</text>
</comment>
<dbReference type="Gene3D" id="3.75.10.10">
    <property type="entry name" value="L-arginine/glycine Amidinotransferase, Chain A"/>
    <property type="match status" value="1"/>
</dbReference>
<proteinExistence type="inferred from homology"/>
<dbReference type="EMBL" id="JALNTZ010000004">
    <property type="protein sequence ID" value="KAJ3653175.1"/>
    <property type="molecule type" value="Genomic_DNA"/>
</dbReference>
<evidence type="ECO:0000313" key="5">
    <source>
        <dbReference type="EMBL" id="KAJ3653175.1"/>
    </source>
</evidence>
<comment type="similarity">
    <text evidence="3">Belongs to the eIF-6 family.</text>
</comment>
<evidence type="ECO:0000313" key="6">
    <source>
        <dbReference type="Proteomes" id="UP001168821"/>
    </source>
</evidence>
<feature type="region of interest" description="Disordered" evidence="4">
    <location>
        <begin position="1"/>
        <end position="33"/>
    </location>
</feature>
<organism evidence="5 6">
    <name type="scientific">Zophobas morio</name>
    <dbReference type="NCBI Taxonomy" id="2755281"/>
    <lineage>
        <taxon>Eukaryota</taxon>
        <taxon>Metazoa</taxon>
        <taxon>Ecdysozoa</taxon>
        <taxon>Arthropoda</taxon>
        <taxon>Hexapoda</taxon>
        <taxon>Insecta</taxon>
        <taxon>Pterygota</taxon>
        <taxon>Neoptera</taxon>
        <taxon>Endopterygota</taxon>
        <taxon>Coleoptera</taxon>
        <taxon>Polyphaga</taxon>
        <taxon>Cucujiformia</taxon>
        <taxon>Tenebrionidae</taxon>
        <taxon>Zophobas</taxon>
    </lineage>
</organism>
<dbReference type="HAMAP" id="MF_00032">
    <property type="entry name" value="eIF_6"/>
    <property type="match status" value="1"/>
</dbReference>
<dbReference type="GO" id="GO:0042273">
    <property type="term" value="P:ribosomal large subunit biogenesis"/>
    <property type="evidence" value="ECO:0007669"/>
    <property type="project" value="UniProtKB-UniRule"/>
</dbReference>
<feature type="compositionally biased region" description="Polar residues" evidence="4">
    <location>
        <begin position="1"/>
        <end position="13"/>
    </location>
</feature>
<dbReference type="GO" id="GO:0043023">
    <property type="term" value="F:ribosomal large subunit binding"/>
    <property type="evidence" value="ECO:0007669"/>
    <property type="project" value="UniProtKB-UniRule"/>
</dbReference>
<dbReference type="GO" id="GO:0003743">
    <property type="term" value="F:translation initiation factor activity"/>
    <property type="evidence" value="ECO:0007669"/>
    <property type="project" value="UniProtKB-UniRule"/>
</dbReference>
<sequence>MSGERSTQSSELEQQAKPEVVPTNNDTDDVKKPTSTLAEWWRERCRKLPSRHHYCYYGGLFINRAMSLSIGNCKDVGALFRLTNSYMLVCDEQESNRFHGFVADIPVVKTSLAGCRVIGRMCVGNKNGLLIPEATTDLELQHLRRDLPDSIEVRTLEDKLSALGNVIVCNDRVALIHPDLDKESEEIIADALQVEVFRYIIANNSLVGSYCVMNNNGAMVHADASETELEDLASLLELQLTTGTVNSGSKVVASGLIANDEFAYAGKDTTCEEYVSIEKALQFPIHRCNYYN</sequence>
<comment type="subunit">
    <text evidence="3">Monomer. Associates with the 60S ribosomal subunit.</text>
</comment>
<dbReference type="PANTHER" id="PTHR10784">
    <property type="entry name" value="TRANSLATION INITIATION FACTOR 6"/>
    <property type="match status" value="1"/>
</dbReference>
<comment type="subcellular location">
    <subcellularLocation>
        <location evidence="3">Cytoplasm</location>
    </subcellularLocation>
    <subcellularLocation>
        <location evidence="3">Nucleus</location>
        <location evidence="3">Nucleolus</location>
    </subcellularLocation>
    <text evidence="3">Shuttles between cytoplasm and nucleus/nucleolus.</text>
</comment>